<sequence>MNGILVGFGTNRKLNAVYSLVEGKYPNLGENIGVMTRFVGGKDKIAVNFLKQFFSEMNNILI</sequence>
<dbReference type="EMBL" id="PFKO01000299">
    <property type="protein sequence ID" value="PIY31783.1"/>
    <property type="molecule type" value="Genomic_DNA"/>
</dbReference>
<dbReference type="Proteomes" id="UP000230646">
    <property type="component" value="Unassembled WGS sequence"/>
</dbReference>
<evidence type="ECO:0000313" key="2">
    <source>
        <dbReference type="Proteomes" id="UP000230646"/>
    </source>
</evidence>
<dbReference type="RefSeq" id="WP_406608098.1">
    <property type="nucleotide sequence ID" value="NZ_PFKO01000299.1"/>
</dbReference>
<name>A0A2M7PMD0_9BACT</name>
<dbReference type="AlphaFoldDB" id="A0A2M7PMD0"/>
<accession>A0A2M7PMD0</accession>
<evidence type="ECO:0000313" key="1">
    <source>
        <dbReference type="EMBL" id="PIY31783.1"/>
    </source>
</evidence>
<reference evidence="1 2" key="1">
    <citation type="submission" date="2017-09" db="EMBL/GenBank/DDBJ databases">
        <title>Depth-based differentiation of microbial function through sediment-hosted aquifers and enrichment of novel symbionts in the deep terrestrial subsurface.</title>
        <authorList>
            <person name="Probst A.J."/>
            <person name="Ladd B."/>
            <person name="Jarett J.K."/>
            <person name="Geller-Mcgrath D.E."/>
            <person name="Sieber C.M."/>
            <person name="Emerson J.B."/>
            <person name="Anantharaman K."/>
            <person name="Thomas B.C."/>
            <person name="Malmstrom R."/>
            <person name="Stieglmeier M."/>
            <person name="Klingl A."/>
            <person name="Woyke T."/>
            <person name="Ryan C.M."/>
            <person name="Banfield J.F."/>
        </authorList>
    </citation>
    <scope>NUCLEOTIDE SEQUENCE [LARGE SCALE GENOMIC DNA]</scope>
    <source>
        <strain evidence="1">CG_4_10_14_3_um_filter_34_13</strain>
    </source>
</reference>
<gene>
    <name evidence="1" type="ORF">COZ07_08075</name>
</gene>
<protein>
    <submittedName>
        <fullName evidence="1">Uncharacterized protein</fullName>
    </submittedName>
</protein>
<comment type="caution">
    <text evidence="1">The sequence shown here is derived from an EMBL/GenBank/DDBJ whole genome shotgun (WGS) entry which is preliminary data.</text>
</comment>
<organism evidence="1 2">
    <name type="scientific">Candidatus Infernicultor aquiphilus</name>
    <dbReference type="NCBI Taxonomy" id="1805029"/>
    <lineage>
        <taxon>Bacteria</taxon>
        <taxon>Pseudomonadati</taxon>
        <taxon>Atribacterota</taxon>
        <taxon>Candidatus Phoenicimicrobiia</taxon>
        <taxon>Candidatus Pheonicimicrobiales</taxon>
        <taxon>Candidatus Phoenicimicrobiaceae</taxon>
        <taxon>Candidatus Infernicultor</taxon>
    </lineage>
</organism>
<proteinExistence type="predicted"/>